<dbReference type="Proteomes" id="UP001314170">
    <property type="component" value="Unassembled WGS sequence"/>
</dbReference>
<comment type="caution">
    <text evidence="1">The sequence shown here is derived from an EMBL/GenBank/DDBJ whole genome shotgun (WGS) entry which is preliminary data.</text>
</comment>
<evidence type="ECO:0000313" key="2">
    <source>
        <dbReference type="Proteomes" id="UP001314170"/>
    </source>
</evidence>
<sequence length="62" mass="6756">MEMANPRTKRISGLNSCANVALEKRAIPVTRTRTSIIVITSTSKNGDTTDKWASMQQLAGYA</sequence>
<proteinExistence type="predicted"/>
<gene>
    <name evidence="1" type="ORF">DCAF_LOCUS4495</name>
</gene>
<reference evidence="1 2" key="1">
    <citation type="submission" date="2024-01" db="EMBL/GenBank/DDBJ databases">
        <authorList>
            <person name="Waweru B."/>
        </authorList>
    </citation>
    <scope>NUCLEOTIDE SEQUENCE [LARGE SCALE GENOMIC DNA]</scope>
</reference>
<keyword evidence="2" id="KW-1185">Reference proteome</keyword>
<organism evidence="1 2">
    <name type="scientific">Dovyalis caffra</name>
    <dbReference type="NCBI Taxonomy" id="77055"/>
    <lineage>
        <taxon>Eukaryota</taxon>
        <taxon>Viridiplantae</taxon>
        <taxon>Streptophyta</taxon>
        <taxon>Embryophyta</taxon>
        <taxon>Tracheophyta</taxon>
        <taxon>Spermatophyta</taxon>
        <taxon>Magnoliopsida</taxon>
        <taxon>eudicotyledons</taxon>
        <taxon>Gunneridae</taxon>
        <taxon>Pentapetalae</taxon>
        <taxon>rosids</taxon>
        <taxon>fabids</taxon>
        <taxon>Malpighiales</taxon>
        <taxon>Salicaceae</taxon>
        <taxon>Flacourtieae</taxon>
        <taxon>Dovyalis</taxon>
    </lineage>
</organism>
<accession>A0AAV1R1R4</accession>
<dbReference type="AlphaFoldDB" id="A0AAV1R1R4"/>
<dbReference type="EMBL" id="CAWUPB010000851">
    <property type="protein sequence ID" value="CAK7326789.1"/>
    <property type="molecule type" value="Genomic_DNA"/>
</dbReference>
<evidence type="ECO:0000313" key="1">
    <source>
        <dbReference type="EMBL" id="CAK7326789.1"/>
    </source>
</evidence>
<name>A0AAV1R1R4_9ROSI</name>
<protein>
    <submittedName>
        <fullName evidence="1">Uncharacterized protein</fullName>
    </submittedName>
</protein>